<dbReference type="OrthoDB" id="2662268at2759"/>
<organism evidence="1 2">
    <name type="scientific">Pycnoporus cinnabarinus</name>
    <name type="common">Cinnabar-red polypore</name>
    <name type="synonym">Trametes cinnabarina</name>
    <dbReference type="NCBI Taxonomy" id="5643"/>
    <lineage>
        <taxon>Eukaryota</taxon>
        <taxon>Fungi</taxon>
        <taxon>Dikarya</taxon>
        <taxon>Basidiomycota</taxon>
        <taxon>Agaricomycotina</taxon>
        <taxon>Agaricomycetes</taxon>
        <taxon>Polyporales</taxon>
        <taxon>Polyporaceae</taxon>
        <taxon>Trametes</taxon>
    </lineage>
</organism>
<keyword evidence="2" id="KW-1185">Reference proteome</keyword>
<dbReference type="AlphaFoldDB" id="A0A060SNR2"/>
<dbReference type="Proteomes" id="UP000029665">
    <property type="component" value="Unassembled WGS sequence"/>
</dbReference>
<dbReference type="OMA" id="HINTSRW"/>
<dbReference type="HOGENOM" id="CLU_1289518_0_0_1"/>
<name>A0A060SNR2_PYCCI</name>
<protein>
    <submittedName>
        <fullName evidence="1">Uncharacterized protein</fullName>
    </submittedName>
</protein>
<proteinExistence type="predicted"/>
<gene>
    <name evidence="1" type="ORF">BN946_scf185015.g163</name>
</gene>
<accession>A0A060SNR2</accession>
<evidence type="ECO:0000313" key="1">
    <source>
        <dbReference type="EMBL" id="CDO73834.1"/>
    </source>
</evidence>
<reference evidence="1" key="1">
    <citation type="submission" date="2014-01" db="EMBL/GenBank/DDBJ databases">
        <title>The genome of the white-rot fungus Pycnoporus cinnabarinus: a basidiomycete model with a versatile arsenal for lignocellulosic biomass breakdown.</title>
        <authorList>
            <person name="Levasseur A."/>
            <person name="Lomascolo A."/>
            <person name="Ruiz-Duenas F.J."/>
            <person name="Uzan E."/>
            <person name="Piumi F."/>
            <person name="Kues U."/>
            <person name="Ram A.F.J."/>
            <person name="Murat C."/>
            <person name="Haon M."/>
            <person name="Benoit I."/>
            <person name="Arfi Y."/>
            <person name="Chevret D."/>
            <person name="Drula E."/>
            <person name="Kwon M.J."/>
            <person name="Gouret P."/>
            <person name="Lesage-Meessen L."/>
            <person name="Lombard V."/>
            <person name="Mariette J."/>
            <person name="Noirot C."/>
            <person name="Park J."/>
            <person name="Patyshakuliyeva A."/>
            <person name="Wieneger R.A.B."/>
            <person name="Wosten H.A.B."/>
            <person name="Martin F."/>
            <person name="Coutinho P.M."/>
            <person name="de Vries R."/>
            <person name="Martinez A.T."/>
            <person name="Klopp C."/>
            <person name="Pontarotti P."/>
            <person name="Henrissat B."/>
            <person name="Record E."/>
        </authorList>
    </citation>
    <scope>NUCLEOTIDE SEQUENCE [LARGE SCALE GENOMIC DNA]</scope>
    <source>
        <strain evidence="1">BRFM137</strain>
    </source>
</reference>
<sequence length="214" mass="24150">MATMHRQLHPVHINHSSYSSLANAVSGAVMPPHSRPHKKHQPAIRRTAVPTAPARASGGFLRWPFNTVVVFERTAPSCDGDRGVSFSDIKQGRYDLIRNSGEPAFMNCSQASLEFKILWPGYHHLDWHCTIDLVLAHGRPMTRFEFARSIVGAYERFFERARRARYGGPGKENTKGSWDLSGDLSRYDFALKAVHNRDGHESVFQAEVEIISYC</sequence>
<dbReference type="EMBL" id="CCBP010000123">
    <property type="protein sequence ID" value="CDO73834.1"/>
    <property type="molecule type" value="Genomic_DNA"/>
</dbReference>
<evidence type="ECO:0000313" key="2">
    <source>
        <dbReference type="Proteomes" id="UP000029665"/>
    </source>
</evidence>
<comment type="caution">
    <text evidence="1">The sequence shown here is derived from an EMBL/GenBank/DDBJ whole genome shotgun (WGS) entry which is preliminary data.</text>
</comment>